<accession>A0A1H8P4W6</accession>
<evidence type="ECO:0000259" key="2">
    <source>
        <dbReference type="PROSITE" id="PS50994"/>
    </source>
</evidence>
<dbReference type="NCBIfam" id="NF033563">
    <property type="entry name" value="transpos_IS30"/>
    <property type="match status" value="1"/>
</dbReference>
<dbReference type="STRING" id="933059.SAMN04488103_1312"/>
<evidence type="ECO:0000313" key="4">
    <source>
        <dbReference type="Proteomes" id="UP000198761"/>
    </source>
</evidence>
<evidence type="ECO:0000313" key="3">
    <source>
        <dbReference type="EMBL" id="SEO36804.1"/>
    </source>
</evidence>
<dbReference type="EMBL" id="FOCE01000031">
    <property type="protein sequence ID" value="SEO36804.1"/>
    <property type="molecule type" value="Genomic_DNA"/>
</dbReference>
<dbReference type="GO" id="GO:0005829">
    <property type="term" value="C:cytosol"/>
    <property type="evidence" value="ECO:0007669"/>
    <property type="project" value="TreeGrafter"/>
</dbReference>
<feature type="domain" description="Integrase catalytic" evidence="2">
    <location>
        <begin position="164"/>
        <end position="328"/>
    </location>
</feature>
<dbReference type="SUPFAM" id="SSF53098">
    <property type="entry name" value="Ribonuclease H-like"/>
    <property type="match status" value="1"/>
</dbReference>
<dbReference type="GO" id="GO:0004803">
    <property type="term" value="F:transposase activity"/>
    <property type="evidence" value="ECO:0007669"/>
    <property type="project" value="TreeGrafter"/>
</dbReference>
<keyword evidence="1" id="KW-0233">DNA recombination</keyword>
<protein>
    <submittedName>
        <fullName evidence="3">Transposase, IS30 family</fullName>
    </submittedName>
</protein>
<dbReference type="InterPro" id="IPR001584">
    <property type="entry name" value="Integrase_cat-core"/>
</dbReference>
<dbReference type="GO" id="GO:0006310">
    <property type="term" value="P:DNA recombination"/>
    <property type="evidence" value="ECO:0007669"/>
    <property type="project" value="UniProtKB-KW"/>
</dbReference>
<name>A0A1H8P4W6_9RHOB</name>
<dbReference type="AlphaFoldDB" id="A0A1H8P4W6"/>
<dbReference type="GO" id="GO:0032196">
    <property type="term" value="P:transposition"/>
    <property type="evidence" value="ECO:0007669"/>
    <property type="project" value="TreeGrafter"/>
</dbReference>
<dbReference type="Gene3D" id="3.30.420.10">
    <property type="entry name" value="Ribonuclease H-like superfamily/Ribonuclease H"/>
    <property type="match status" value="1"/>
</dbReference>
<dbReference type="Pfam" id="PF13936">
    <property type="entry name" value="HTH_38"/>
    <property type="match status" value="1"/>
</dbReference>
<proteinExistence type="predicted"/>
<keyword evidence="4" id="KW-1185">Reference proteome</keyword>
<dbReference type="InterPro" id="IPR036397">
    <property type="entry name" value="RNaseH_sf"/>
</dbReference>
<dbReference type="Proteomes" id="UP000198761">
    <property type="component" value="Unassembled WGS sequence"/>
</dbReference>
<dbReference type="InterPro" id="IPR053392">
    <property type="entry name" value="Transposase_IS30-like"/>
</dbReference>
<dbReference type="InterPro" id="IPR025246">
    <property type="entry name" value="IS30-like_HTH"/>
</dbReference>
<dbReference type="PANTHER" id="PTHR10948:SF23">
    <property type="entry name" value="TRANSPOSASE INSI FOR INSERTION SEQUENCE ELEMENT IS30A-RELATED"/>
    <property type="match status" value="1"/>
</dbReference>
<dbReference type="InterPro" id="IPR012337">
    <property type="entry name" value="RNaseH-like_sf"/>
</dbReference>
<dbReference type="PROSITE" id="PS50994">
    <property type="entry name" value="INTEGRASE"/>
    <property type="match status" value="1"/>
</dbReference>
<evidence type="ECO:0000256" key="1">
    <source>
        <dbReference type="ARBA" id="ARBA00023172"/>
    </source>
</evidence>
<reference evidence="3 4" key="1">
    <citation type="submission" date="2016-10" db="EMBL/GenBank/DDBJ databases">
        <authorList>
            <person name="de Groot N.N."/>
        </authorList>
    </citation>
    <scope>NUCLEOTIDE SEQUENCE [LARGE SCALE GENOMIC DNA]</scope>
    <source>
        <strain evidence="3 4">DSM 3857</strain>
    </source>
</reference>
<dbReference type="InterPro" id="IPR051917">
    <property type="entry name" value="Transposase-Integrase"/>
</dbReference>
<dbReference type="PANTHER" id="PTHR10948">
    <property type="entry name" value="TRANSPOSASE"/>
    <property type="match status" value="1"/>
</dbReference>
<gene>
    <name evidence="3" type="ORF">SAMN04488103_1312</name>
</gene>
<sequence length="336" mass="38892">MPRSYVHLSLEDRRKIARWHDAKMPVLEIAHRLGRHRATIHRELKRNRFVDAELQDLSGYYALNAQSKSEARRAGLRKLIRHLELRSVVVDRLKTGWTPEQIAGRLRLDGSELQVSHETIYQFSYSKDGHAIDFWRHLPEHRRRRRGRGKRRAQAHRFADELSIKLRPEAVDGREEFGHWEGDLIQFRKELGPANVTSLVERVSRFTLLLKNADRKSKPVMEGIISGLCPLPFHARRSITFDRGFEFLAWPHLQASLGVAAWFCDPQAPWQKGTNENTNGRARRYLPRETDPMALTNHALVAICQRLNATPRKCLGYCTPAEVFREKLLAEPGTLP</sequence>
<dbReference type="GO" id="GO:0003676">
    <property type="term" value="F:nucleic acid binding"/>
    <property type="evidence" value="ECO:0007669"/>
    <property type="project" value="InterPro"/>
</dbReference>
<dbReference type="RefSeq" id="WP_091303893.1">
    <property type="nucleotide sequence ID" value="NZ_FOCE01000031.1"/>
</dbReference>
<dbReference type="GO" id="GO:0015074">
    <property type="term" value="P:DNA integration"/>
    <property type="evidence" value="ECO:0007669"/>
    <property type="project" value="InterPro"/>
</dbReference>
<organism evidence="3 4">
    <name type="scientific">Gemmobacter aquatilis</name>
    <dbReference type="NCBI Taxonomy" id="933059"/>
    <lineage>
        <taxon>Bacteria</taxon>
        <taxon>Pseudomonadati</taxon>
        <taxon>Pseudomonadota</taxon>
        <taxon>Alphaproteobacteria</taxon>
        <taxon>Rhodobacterales</taxon>
        <taxon>Paracoccaceae</taxon>
        <taxon>Gemmobacter</taxon>
    </lineage>
</organism>
<dbReference type="OrthoDB" id="9803231at2"/>